<feature type="region of interest" description="Disordered" evidence="10">
    <location>
        <begin position="388"/>
        <end position="413"/>
    </location>
</feature>
<dbReference type="GO" id="GO:0042802">
    <property type="term" value="F:identical protein binding"/>
    <property type="evidence" value="ECO:0007669"/>
    <property type="project" value="TreeGrafter"/>
</dbReference>
<protein>
    <recommendedName>
        <fullName evidence="9">ATP-dependent 6-phosphofructokinase</fullName>
        <shortName evidence="9">ATP-PFK</shortName>
        <shortName evidence="9">Phosphofructokinase</shortName>
        <ecNumber evidence="9">2.7.1.11</ecNumber>
    </recommendedName>
    <alternativeName>
        <fullName evidence="9">Phosphohexokinase</fullName>
    </alternativeName>
</protein>
<comment type="subunit">
    <text evidence="9">Homodimer or homotetramer.</text>
</comment>
<evidence type="ECO:0000313" key="13">
    <source>
        <dbReference type="Proteomes" id="UP000500857"/>
    </source>
</evidence>
<comment type="caution">
    <text evidence="9">Lacks conserved residue(s) required for the propagation of feature annotation.</text>
</comment>
<dbReference type="EC" id="2.7.1.11" evidence="9"/>
<keyword evidence="13" id="KW-1185">Reference proteome</keyword>
<feature type="binding site" evidence="9">
    <location>
        <position position="124"/>
    </location>
    <ligand>
        <name>Mg(2+)</name>
        <dbReference type="ChEBI" id="CHEBI:18420"/>
        <note>catalytic</note>
    </ligand>
</feature>
<dbReference type="GO" id="GO:0030388">
    <property type="term" value="P:fructose 1,6-bisphosphate metabolic process"/>
    <property type="evidence" value="ECO:0007669"/>
    <property type="project" value="TreeGrafter"/>
</dbReference>
<dbReference type="Proteomes" id="UP000500857">
    <property type="component" value="Chromosome"/>
</dbReference>
<feature type="binding site" evidence="9">
    <location>
        <begin position="94"/>
        <end position="95"/>
    </location>
    <ligand>
        <name>ATP</name>
        <dbReference type="ChEBI" id="CHEBI:30616"/>
    </ligand>
</feature>
<dbReference type="NCBIfam" id="NF002872">
    <property type="entry name" value="PRK03202.1"/>
    <property type="match status" value="1"/>
</dbReference>
<dbReference type="Gene3D" id="3.40.50.450">
    <property type="match status" value="1"/>
</dbReference>
<comment type="subcellular location">
    <subcellularLocation>
        <location evidence="9">Cytoplasm</location>
    </subcellularLocation>
</comment>
<evidence type="ECO:0000256" key="7">
    <source>
        <dbReference type="ARBA" id="ARBA00022842"/>
    </source>
</evidence>
<dbReference type="InterPro" id="IPR012829">
    <property type="entry name" value="Phosphofructokinase_III"/>
</dbReference>
<dbReference type="GO" id="GO:0005524">
    <property type="term" value="F:ATP binding"/>
    <property type="evidence" value="ECO:0007669"/>
    <property type="project" value="UniProtKB-KW"/>
</dbReference>
<dbReference type="InterPro" id="IPR035966">
    <property type="entry name" value="PKF_sf"/>
</dbReference>
<dbReference type="EMBL" id="CP051167">
    <property type="protein sequence ID" value="QIZ71842.1"/>
    <property type="molecule type" value="Genomic_DNA"/>
</dbReference>
<evidence type="ECO:0000256" key="8">
    <source>
        <dbReference type="ARBA" id="ARBA00023152"/>
    </source>
</evidence>
<comment type="pathway">
    <text evidence="2 9">Carbohydrate degradation; glycolysis; D-glyceraldehyde 3-phosphate and glycerone phosphate from D-glucose: step 3/4.</text>
</comment>
<keyword evidence="3 9" id="KW-0963">Cytoplasm</keyword>
<keyword evidence="4 9" id="KW-0808">Transferase</keyword>
<evidence type="ECO:0000256" key="4">
    <source>
        <dbReference type="ARBA" id="ARBA00022679"/>
    </source>
</evidence>
<dbReference type="UniPathway" id="UPA00109">
    <property type="reaction ID" value="UER00182"/>
</dbReference>
<proteinExistence type="inferred from homology"/>
<dbReference type="GO" id="GO:0005945">
    <property type="term" value="C:6-phosphofructokinase complex"/>
    <property type="evidence" value="ECO:0007669"/>
    <property type="project" value="TreeGrafter"/>
</dbReference>
<dbReference type="GO" id="GO:0046872">
    <property type="term" value="F:metal ion binding"/>
    <property type="evidence" value="ECO:0007669"/>
    <property type="project" value="UniProtKB-KW"/>
</dbReference>
<evidence type="ECO:0000256" key="5">
    <source>
        <dbReference type="ARBA" id="ARBA00022723"/>
    </source>
</evidence>
<keyword evidence="7 9" id="KW-0460">Magnesium</keyword>
<evidence type="ECO:0000256" key="10">
    <source>
        <dbReference type="SAM" id="MobiDB-lite"/>
    </source>
</evidence>
<evidence type="ECO:0000259" key="11">
    <source>
        <dbReference type="Pfam" id="PF00365"/>
    </source>
</evidence>
<dbReference type="GO" id="GO:0003872">
    <property type="term" value="F:6-phosphofructokinase activity"/>
    <property type="evidence" value="ECO:0007669"/>
    <property type="project" value="UniProtKB-UniRule"/>
</dbReference>
<evidence type="ECO:0000256" key="3">
    <source>
        <dbReference type="ARBA" id="ARBA00022490"/>
    </source>
</evidence>
<feature type="binding site" evidence="9">
    <location>
        <position position="294"/>
    </location>
    <ligand>
        <name>substrate</name>
        <note>ligand shared between dimeric partners</note>
    </ligand>
</feature>
<feature type="active site" description="Proton acceptor" evidence="9">
    <location>
        <position position="149"/>
    </location>
</feature>
<comment type="function">
    <text evidence="9">Catalyzes the phosphorylation of D-fructose 6-phosphate to fructose 1,6-bisphosphate by ATP, the first committing step of glycolysis.</text>
</comment>
<comment type="catalytic activity">
    <reaction evidence="9">
        <text>beta-D-fructose 6-phosphate + ATP = beta-D-fructose 1,6-bisphosphate + ADP + H(+)</text>
        <dbReference type="Rhea" id="RHEA:16109"/>
        <dbReference type="ChEBI" id="CHEBI:15378"/>
        <dbReference type="ChEBI" id="CHEBI:30616"/>
        <dbReference type="ChEBI" id="CHEBI:32966"/>
        <dbReference type="ChEBI" id="CHEBI:57634"/>
        <dbReference type="ChEBI" id="CHEBI:456216"/>
        <dbReference type="EC" id="2.7.1.11"/>
    </reaction>
</comment>
<dbReference type="GO" id="GO:0048029">
    <property type="term" value="F:monosaccharide binding"/>
    <property type="evidence" value="ECO:0007669"/>
    <property type="project" value="TreeGrafter"/>
</dbReference>
<dbReference type="GO" id="GO:0047334">
    <property type="term" value="F:diphosphate-fructose-6-phosphate 1-phosphotransferase activity"/>
    <property type="evidence" value="ECO:0007669"/>
    <property type="project" value="InterPro"/>
</dbReference>
<dbReference type="HAMAP" id="MF_01976">
    <property type="entry name" value="Phosphofructokinase_III"/>
    <property type="match status" value="1"/>
</dbReference>
<organism evidence="12 13">
    <name type="scientific">Oxynema aestuarii AP17</name>
    <dbReference type="NCBI Taxonomy" id="2064643"/>
    <lineage>
        <taxon>Bacteria</taxon>
        <taxon>Bacillati</taxon>
        <taxon>Cyanobacteriota</taxon>
        <taxon>Cyanophyceae</taxon>
        <taxon>Oscillatoriophycideae</taxon>
        <taxon>Oscillatoriales</taxon>
        <taxon>Oscillatoriaceae</taxon>
        <taxon>Oxynema</taxon>
        <taxon>Oxynema aestuarii</taxon>
    </lineage>
</organism>
<dbReference type="PROSITE" id="PS00433">
    <property type="entry name" value="PHOSPHOFRUCTOKINASE"/>
    <property type="match status" value="1"/>
</dbReference>
<comment type="cofactor">
    <cofactor evidence="1 9">
        <name>Mg(2+)</name>
        <dbReference type="ChEBI" id="CHEBI:18420"/>
    </cofactor>
</comment>
<keyword evidence="9" id="KW-0547">Nucleotide-binding</keyword>
<keyword evidence="8 9" id="KW-0324">Glycolysis</keyword>
<feature type="binding site" description="in other chain" evidence="9">
    <location>
        <begin position="147"/>
        <end position="149"/>
    </location>
    <ligand>
        <name>substrate</name>
        <note>ligand shared between dimeric partners</note>
    </ligand>
</feature>
<dbReference type="GO" id="GO:0070095">
    <property type="term" value="F:fructose-6-phosphate binding"/>
    <property type="evidence" value="ECO:0007669"/>
    <property type="project" value="TreeGrafter"/>
</dbReference>
<dbReference type="GO" id="GO:0061621">
    <property type="term" value="P:canonical glycolysis"/>
    <property type="evidence" value="ECO:0007669"/>
    <property type="project" value="TreeGrafter"/>
</dbReference>
<dbReference type="InterPro" id="IPR000023">
    <property type="entry name" value="Phosphofructokinase_dom"/>
</dbReference>
<sequence length="413" mass="44843">MNNSSKKRIGILTSGGDCPGLNAVIRAVVKCASHKGWEVYGIPYGTDGFIDIANGDRQPEDLKLYEHGYDIPGLLQGLDVLQFLSGSVLGSLSKGNTGDPEIAEKIIQGYNRLELDALIGVGGDGSLEILYQLAQKGQWKLIGVPKTIDNDVPFTERSVGFDTAVDTVTEALYDLTFTAASHERVMVVEVMGRDAGHLALHAGIAGGADVILIPELTPIVNEEVVHNICHKIARLHQEKRKFALVVVAEGVKHQDRRQSRAIGDYVAKQIKAYSKHLCDRDAIEFCGMQEVDTRVTVLGHLQRSGTPSSFDRLLATSFGIKAVQLIDREQYNRLVVWEGGKVESKPLEQAIALISQAHQQQRCPSPVDSNGFMVQSARSLGIYVGDPSAWNTPQPPAPTVEVATVEEASQSSL</sequence>
<dbReference type="Gene3D" id="3.40.50.460">
    <property type="entry name" value="Phosphofructokinase domain"/>
    <property type="match status" value="1"/>
</dbReference>
<dbReference type="InterPro" id="IPR022953">
    <property type="entry name" value="ATP_PFK"/>
</dbReference>
<accession>A0A6H1TZ14</accession>
<dbReference type="KEGG" id="oxy:HCG48_15675"/>
<dbReference type="PRINTS" id="PR00476">
    <property type="entry name" value="PHFRCTKINASE"/>
</dbReference>
<dbReference type="SUPFAM" id="SSF53784">
    <property type="entry name" value="Phosphofructokinase"/>
    <property type="match status" value="1"/>
</dbReference>
<feature type="binding site" description="in other chain" evidence="9">
    <location>
        <begin position="191"/>
        <end position="193"/>
    </location>
    <ligand>
        <name>substrate</name>
        <note>ligand shared between dimeric partners</note>
    </ligand>
</feature>
<name>A0A6H1TZ14_9CYAN</name>
<feature type="binding site" description="in other chain" evidence="9">
    <location>
        <begin position="300"/>
        <end position="303"/>
    </location>
    <ligand>
        <name>substrate</name>
        <note>ligand shared between dimeric partners</note>
    </ligand>
</feature>
<keyword evidence="5 9" id="KW-0479">Metal-binding</keyword>
<dbReference type="AlphaFoldDB" id="A0A6H1TZ14"/>
<dbReference type="Pfam" id="PF00365">
    <property type="entry name" value="PFK"/>
    <property type="match status" value="1"/>
</dbReference>
<feature type="binding site" evidence="9">
    <location>
        <begin position="123"/>
        <end position="126"/>
    </location>
    <ligand>
        <name>ATP</name>
        <dbReference type="ChEBI" id="CHEBI:30616"/>
    </ligand>
</feature>
<dbReference type="GO" id="GO:0016208">
    <property type="term" value="F:AMP binding"/>
    <property type="evidence" value="ECO:0007669"/>
    <property type="project" value="TreeGrafter"/>
</dbReference>
<dbReference type="PANTHER" id="PTHR13697:SF52">
    <property type="entry name" value="ATP-DEPENDENT 6-PHOSPHOFRUCTOKINASE 3"/>
    <property type="match status" value="1"/>
</dbReference>
<feature type="site" description="Important for substrate specificity; cannot use PPi as phosphoryl donor" evidence="9">
    <location>
        <position position="125"/>
    </location>
</feature>
<evidence type="ECO:0000256" key="9">
    <source>
        <dbReference type="HAMAP-Rule" id="MF_01976"/>
    </source>
</evidence>
<reference evidence="12 13" key="1">
    <citation type="submission" date="2020-04" db="EMBL/GenBank/DDBJ databases">
        <authorList>
            <person name="Basu S."/>
            <person name="Maruthanayagam V."/>
            <person name="Chakraborty S."/>
            <person name="Pramanik A."/>
            <person name="Mukherjee J."/>
            <person name="Brink B."/>
        </authorList>
    </citation>
    <scope>NUCLEOTIDE SEQUENCE [LARGE SCALE GENOMIC DNA]</scope>
    <source>
        <strain evidence="12 13">AP17</strain>
    </source>
</reference>
<comment type="similarity">
    <text evidence="9">Belongs to the phosphofructokinase type A (PFKA) family. Mixed-substrate PFK group III subfamily.</text>
</comment>
<evidence type="ECO:0000313" key="12">
    <source>
        <dbReference type="EMBL" id="QIZ71842.1"/>
    </source>
</evidence>
<dbReference type="GO" id="GO:0006002">
    <property type="term" value="P:fructose 6-phosphate metabolic process"/>
    <property type="evidence" value="ECO:0007669"/>
    <property type="project" value="InterPro"/>
</dbReference>
<dbReference type="InterPro" id="IPR015912">
    <property type="entry name" value="Phosphofructokinase_CS"/>
</dbReference>
<evidence type="ECO:0000256" key="6">
    <source>
        <dbReference type="ARBA" id="ARBA00022777"/>
    </source>
</evidence>
<feature type="binding site" evidence="9">
    <location>
        <position position="16"/>
    </location>
    <ligand>
        <name>ATP</name>
        <dbReference type="ChEBI" id="CHEBI:30616"/>
    </ligand>
</feature>
<keyword evidence="9" id="KW-0067">ATP-binding</keyword>
<feature type="binding site" evidence="9">
    <location>
        <position position="184"/>
    </location>
    <ligand>
        <name>substrate</name>
        <note>ligand shared between dimeric partners</note>
    </ligand>
</feature>
<gene>
    <name evidence="9" type="primary">pfkA</name>
    <name evidence="12" type="ORF">HCG48_15675</name>
</gene>
<evidence type="ECO:0000256" key="1">
    <source>
        <dbReference type="ARBA" id="ARBA00001946"/>
    </source>
</evidence>
<dbReference type="RefSeq" id="WP_168569994.1">
    <property type="nucleotide sequence ID" value="NZ_CP051167.1"/>
</dbReference>
<evidence type="ECO:0000256" key="2">
    <source>
        <dbReference type="ARBA" id="ARBA00004679"/>
    </source>
</evidence>
<keyword evidence="6 9" id="KW-0418">Kinase</keyword>
<dbReference type="PANTHER" id="PTHR13697">
    <property type="entry name" value="PHOSPHOFRUCTOKINASE"/>
    <property type="match status" value="1"/>
</dbReference>
<feature type="binding site" description="in other chain" evidence="9">
    <location>
        <position position="249"/>
    </location>
    <ligand>
        <name>substrate</name>
        <note>ligand shared between dimeric partners</note>
    </ligand>
</feature>
<feature type="domain" description="Phosphofructokinase" evidence="11">
    <location>
        <begin position="8"/>
        <end position="326"/>
    </location>
</feature>